<reference evidence="1 2" key="1">
    <citation type="submission" date="2008-07" db="EMBL/GenBank/DDBJ databases">
        <authorList>
            <person name="El-Sayed N."/>
            <person name="Caler E."/>
            <person name="Inman J."/>
            <person name="Amedeo P."/>
            <person name="Hass B."/>
            <person name="Wortman J."/>
        </authorList>
    </citation>
    <scope>NUCLEOTIDE SEQUENCE [LARGE SCALE GENOMIC DNA]</scope>
    <source>
        <strain evidence="2">ATCC 50983 / TXsc</strain>
    </source>
</reference>
<dbReference type="Proteomes" id="UP000007800">
    <property type="component" value="Unassembled WGS sequence"/>
</dbReference>
<dbReference type="EMBL" id="GG682243">
    <property type="protein sequence ID" value="EER03411.1"/>
    <property type="molecule type" value="Genomic_DNA"/>
</dbReference>
<proteinExistence type="predicted"/>
<name>C5LIK8_PERM5</name>
<organism evidence="2">
    <name type="scientific">Perkinsus marinus (strain ATCC 50983 / TXsc)</name>
    <dbReference type="NCBI Taxonomy" id="423536"/>
    <lineage>
        <taxon>Eukaryota</taxon>
        <taxon>Sar</taxon>
        <taxon>Alveolata</taxon>
        <taxon>Perkinsozoa</taxon>
        <taxon>Perkinsea</taxon>
        <taxon>Perkinsida</taxon>
        <taxon>Perkinsidae</taxon>
        <taxon>Perkinsus</taxon>
    </lineage>
</organism>
<accession>C5LIK8</accession>
<dbReference type="InParanoid" id="C5LIK8"/>
<keyword evidence="2" id="KW-1185">Reference proteome</keyword>
<protein>
    <submittedName>
        <fullName evidence="1">Uncharacterized protein</fullName>
    </submittedName>
</protein>
<gene>
    <name evidence="1" type="ORF">Pmar_PMAR014626</name>
</gene>
<evidence type="ECO:0000313" key="1">
    <source>
        <dbReference type="EMBL" id="EER03411.1"/>
    </source>
</evidence>
<evidence type="ECO:0000313" key="2">
    <source>
        <dbReference type="Proteomes" id="UP000007800"/>
    </source>
</evidence>
<dbReference type="AlphaFoldDB" id="C5LIK8"/>
<sequence length="75" mass="8786">MMRILYRVRRKRSHFDRPRKIVCPPSSPKTLLYSTLVKGPGVGFHYQSARGSRLSRHRPRLVRSPPMRASWSLRG</sequence>
<feature type="non-terminal residue" evidence="1">
    <location>
        <position position="75"/>
    </location>
</feature>
<dbReference type="GeneID" id="9047573"/>
<dbReference type="RefSeq" id="XP_002771595.1">
    <property type="nucleotide sequence ID" value="XM_002771549.1"/>
</dbReference>